<gene>
    <name evidence="3" type="ORF">ESP70_006830</name>
</gene>
<dbReference type="SUPFAM" id="SSF56529">
    <property type="entry name" value="FAH"/>
    <property type="match status" value="1"/>
</dbReference>
<keyword evidence="3" id="KW-0378">Hydrolase</keyword>
<protein>
    <submittedName>
        <fullName evidence="3">Fumarylacetoacetate hydrolase family protein</fullName>
    </submittedName>
</protein>
<reference evidence="3" key="1">
    <citation type="submission" date="2019-09" db="EMBL/GenBank/DDBJ databases">
        <authorList>
            <person name="Li J."/>
        </authorList>
    </citation>
    <scope>NUCLEOTIDE SEQUENCE [LARGE SCALE GENOMIC DNA]</scope>
    <source>
        <strain evidence="3">JCM 14732</strain>
    </source>
</reference>
<feature type="domain" description="Fumarylacetoacetase-like C-terminal" evidence="2">
    <location>
        <begin position="116"/>
        <end position="309"/>
    </location>
</feature>
<evidence type="ECO:0000313" key="4">
    <source>
        <dbReference type="Proteomes" id="UP000380867"/>
    </source>
</evidence>
<dbReference type="EMBL" id="SDPQ02000002">
    <property type="protein sequence ID" value="KAA1397118.1"/>
    <property type="molecule type" value="Genomic_DNA"/>
</dbReference>
<keyword evidence="4" id="KW-1185">Reference proteome</keyword>
<proteinExistence type="predicted"/>
<evidence type="ECO:0000259" key="2">
    <source>
        <dbReference type="Pfam" id="PF01557"/>
    </source>
</evidence>
<evidence type="ECO:0000313" key="3">
    <source>
        <dbReference type="EMBL" id="KAA1397118.1"/>
    </source>
</evidence>
<dbReference type="AlphaFoldDB" id="A0A5M4FD34"/>
<dbReference type="PANTHER" id="PTHR43211:SF1">
    <property type="entry name" value="BLL6422 PROTEIN"/>
    <property type="match status" value="1"/>
</dbReference>
<dbReference type="RefSeq" id="WP_149688611.1">
    <property type="nucleotide sequence ID" value="NZ_SDPQ02000002.1"/>
</dbReference>
<organism evidence="3 4">
    <name type="scientific">Aeromicrobium ginsengisoli</name>
    <dbReference type="NCBI Taxonomy" id="363867"/>
    <lineage>
        <taxon>Bacteria</taxon>
        <taxon>Bacillati</taxon>
        <taxon>Actinomycetota</taxon>
        <taxon>Actinomycetes</taxon>
        <taxon>Propionibacteriales</taxon>
        <taxon>Nocardioidaceae</taxon>
        <taxon>Aeromicrobium</taxon>
    </lineage>
</organism>
<name>A0A5M4FD34_9ACTN</name>
<sequence length="338" mass="36203">MKLARQVVEDVDGKSSRILVMGEHAWIDVRSAVRHEAESRGATPGGARRLAEALVPSSMSAALAGGAAFLDAARAAAEDEPEMARVVHPNLTNALDPATYRDFMVFEEHFSFGYRWQDKPVPDVLYQMPISYAGDPRSFIGPGEEIPWPGYTERLDYELELGIVIGAPGTDLTPDEALDHVLGLTILNDVSARDIQAREMTGALGPSKGKHFACVTGPLIVTLDELSRDGLRMTARVNGETTCETSSAEMVWSVAEIVAWASQGEQLLPGTLLGSGTCNGGSTIETGRVLAPGDVIELEIEGLGVLSNVLGTPASAGWAPTERERTPDGKAARHRFLR</sequence>
<comment type="caution">
    <text evidence="3">The sequence shown here is derived from an EMBL/GenBank/DDBJ whole genome shotgun (WGS) entry which is preliminary data.</text>
</comment>
<evidence type="ECO:0000256" key="1">
    <source>
        <dbReference type="SAM" id="MobiDB-lite"/>
    </source>
</evidence>
<dbReference type="Pfam" id="PF01557">
    <property type="entry name" value="FAA_hydrolase"/>
    <property type="match status" value="1"/>
</dbReference>
<accession>A0A5M4FD34</accession>
<feature type="region of interest" description="Disordered" evidence="1">
    <location>
        <begin position="314"/>
        <end position="338"/>
    </location>
</feature>
<dbReference type="Proteomes" id="UP000380867">
    <property type="component" value="Unassembled WGS sequence"/>
</dbReference>
<dbReference type="InterPro" id="IPR036663">
    <property type="entry name" value="Fumarylacetoacetase_C_sf"/>
</dbReference>
<dbReference type="PANTHER" id="PTHR43211">
    <property type="entry name" value="FUMARYLACETOACETATE HYDROLASE"/>
    <property type="match status" value="1"/>
</dbReference>
<dbReference type="InterPro" id="IPR011234">
    <property type="entry name" value="Fumarylacetoacetase-like_C"/>
</dbReference>
<dbReference type="OrthoDB" id="3766879at2"/>
<dbReference type="GO" id="GO:0016787">
    <property type="term" value="F:hydrolase activity"/>
    <property type="evidence" value="ECO:0007669"/>
    <property type="project" value="UniProtKB-KW"/>
</dbReference>
<feature type="compositionally biased region" description="Basic and acidic residues" evidence="1">
    <location>
        <begin position="321"/>
        <end position="331"/>
    </location>
</feature>
<dbReference type="Gene3D" id="3.90.850.10">
    <property type="entry name" value="Fumarylacetoacetase-like, C-terminal domain"/>
    <property type="match status" value="1"/>
</dbReference>